<organism evidence="1 2">
    <name type="scientific">Fonsecaea pedrosoi CBS 271.37</name>
    <dbReference type="NCBI Taxonomy" id="1442368"/>
    <lineage>
        <taxon>Eukaryota</taxon>
        <taxon>Fungi</taxon>
        <taxon>Dikarya</taxon>
        <taxon>Ascomycota</taxon>
        <taxon>Pezizomycotina</taxon>
        <taxon>Eurotiomycetes</taxon>
        <taxon>Chaetothyriomycetidae</taxon>
        <taxon>Chaetothyriales</taxon>
        <taxon>Herpotrichiellaceae</taxon>
        <taxon>Fonsecaea</taxon>
    </lineage>
</organism>
<gene>
    <name evidence="1" type="ORF">Z517_09228</name>
</gene>
<dbReference type="HOGENOM" id="CLU_1796510_0_0_1"/>
<dbReference type="EMBL" id="KN846974">
    <property type="protein sequence ID" value="KIW76784.1"/>
    <property type="molecule type" value="Genomic_DNA"/>
</dbReference>
<dbReference type="AlphaFoldDB" id="A0A0D2GWP2"/>
<keyword evidence="2" id="KW-1185">Reference proteome</keyword>
<evidence type="ECO:0000313" key="1">
    <source>
        <dbReference type="EMBL" id="KIW76784.1"/>
    </source>
</evidence>
<reference evidence="1 2" key="1">
    <citation type="submission" date="2015-01" db="EMBL/GenBank/DDBJ databases">
        <title>The Genome Sequence of Fonsecaea pedrosoi CBS 271.37.</title>
        <authorList>
            <consortium name="The Broad Institute Genomics Platform"/>
            <person name="Cuomo C."/>
            <person name="de Hoog S."/>
            <person name="Gorbushina A."/>
            <person name="Stielow B."/>
            <person name="Teixiera M."/>
            <person name="Abouelleil A."/>
            <person name="Chapman S.B."/>
            <person name="Priest M."/>
            <person name="Young S.K."/>
            <person name="Wortman J."/>
            <person name="Nusbaum C."/>
            <person name="Birren B."/>
        </authorList>
    </citation>
    <scope>NUCLEOTIDE SEQUENCE [LARGE SCALE GENOMIC DNA]</scope>
    <source>
        <strain evidence="1 2">CBS 271.37</strain>
    </source>
</reference>
<protein>
    <submittedName>
        <fullName evidence="1">Unplaced genomic scaffold supercont1.6, whole genome shotgun sequence</fullName>
    </submittedName>
</protein>
<evidence type="ECO:0000313" key="2">
    <source>
        <dbReference type="Proteomes" id="UP000053029"/>
    </source>
</evidence>
<dbReference type="RefSeq" id="XP_013280592.1">
    <property type="nucleotide sequence ID" value="XM_013425138.1"/>
</dbReference>
<proteinExistence type="predicted"/>
<sequence>MDTTMYKTQIENSRPFTVRRMIKDGNIISGVPSVAKCVWTTIRTENLEVYEAKLEDAKMTKGCKGYVHEQEREDGHLLDPRAKFMYVSKDGSATCPVAPDVCSTGVPLEIYDKINTNFDDSEIWMLAPITLARIREVYYHWYKD</sequence>
<dbReference type="Proteomes" id="UP000053029">
    <property type="component" value="Unassembled WGS sequence"/>
</dbReference>
<dbReference type="GeneID" id="25308718"/>
<name>A0A0D2GWP2_9EURO</name>
<dbReference type="VEuPathDB" id="FungiDB:Z517_09228"/>
<accession>A0A0D2GWP2</accession>